<dbReference type="InterPro" id="IPR036909">
    <property type="entry name" value="Cyt_c-like_dom_sf"/>
</dbReference>
<dbReference type="GO" id="GO:0020037">
    <property type="term" value="F:heme binding"/>
    <property type="evidence" value="ECO:0007669"/>
    <property type="project" value="InterPro"/>
</dbReference>
<dbReference type="RefSeq" id="WP_183312797.1">
    <property type="nucleotide sequence ID" value="NZ_JACIEW010000022.1"/>
</dbReference>
<proteinExistence type="predicted"/>
<dbReference type="GO" id="GO:0046872">
    <property type="term" value="F:metal ion binding"/>
    <property type="evidence" value="ECO:0007669"/>
    <property type="project" value="UniProtKB-KW"/>
</dbReference>
<dbReference type="SUPFAM" id="SSF46626">
    <property type="entry name" value="Cytochrome c"/>
    <property type="match status" value="2"/>
</dbReference>
<dbReference type="GO" id="GO:0009055">
    <property type="term" value="F:electron transfer activity"/>
    <property type="evidence" value="ECO:0007669"/>
    <property type="project" value="InterPro"/>
</dbReference>
<dbReference type="Gene3D" id="1.10.760.10">
    <property type="entry name" value="Cytochrome c-like domain"/>
    <property type="match status" value="2"/>
</dbReference>
<evidence type="ECO:0000313" key="7">
    <source>
        <dbReference type="Proteomes" id="UP000547011"/>
    </source>
</evidence>
<keyword evidence="7" id="KW-1185">Reference proteome</keyword>
<feature type="domain" description="Cytochrome c" evidence="5">
    <location>
        <begin position="38"/>
        <end position="141"/>
    </location>
</feature>
<evidence type="ECO:0000256" key="1">
    <source>
        <dbReference type="ARBA" id="ARBA00022617"/>
    </source>
</evidence>
<name>A0A7W6IQZ2_9HYPH</name>
<evidence type="ECO:0000256" key="3">
    <source>
        <dbReference type="ARBA" id="ARBA00023004"/>
    </source>
</evidence>
<gene>
    <name evidence="6" type="ORF">GGR20_003740</name>
</gene>
<dbReference type="Proteomes" id="UP000547011">
    <property type="component" value="Unassembled WGS sequence"/>
</dbReference>
<keyword evidence="3 4" id="KW-0408">Iron</keyword>
<evidence type="ECO:0000313" key="6">
    <source>
        <dbReference type="EMBL" id="MBB4054064.1"/>
    </source>
</evidence>
<dbReference type="PROSITE" id="PS51007">
    <property type="entry name" value="CYTC"/>
    <property type="match status" value="2"/>
</dbReference>
<comment type="caution">
    <text evidence="6">The sequence shown here is derived from an EMBL/GenBank/DDBJ whole genome shotgun (WGS) entry which is preliminary data.</text>
</comment>
<accession>A0A7W6IQZ2</accession>
<dbReference type="AlphaFoldDB" id="A0A7W6IQZ2"/>
<evidence type="ECO:0000256" key="2">
    <source>
        <dbReference type="ARBA" id="ARBA00022723"/>
    </source>
</evidence>
<evidence type="ECO:0000259" key="5">
    <source>
        <dbReference type="PROSITE" id="PS51007"/>
    </source>
</evidence>
<organism evidence="6 7">
    <name type="scientific">Devosia subaequoris</name>
    <dbReference type="NCBI Taxonomy" id="395930"/>
    <lineage>
        <taxon>Bacteria</taxon>
        <taxon>Pseudomonadati</taxon>
        <taxon>Pseudomonadota</taxon>
        <taxon>Alphaproteobacteria</taxon>
        <taxon>Hyphomicrobiales</taxon>
        <taxon>Devosiaceae</taxon>
        <taxon>Devosia</taxon>
    </lineage>
</organism>
<keyword evidence="2 4" id="KW-0479">Metal-binding</keyword>
<reference evidence="6 7" key="1">
    <citation type="submission" date="2020-08" db="EMBL/GenBank/DDBJ databases">
        <title>Genomic Encyclopedia of Type Strains, Phase IV (KMG-IV): sequencing the most valuable type-strain genomes for metagenomic binning, comparative biology and taxonomic classification.</title>
        <authorList>
            <person name="Goeker M."/>
        </authorList>
    </citation>
    <scope>NUCLEOTIDE SEQUENCE [LARGE SCALE GENOMIC DNA]</scope>
    <source>
        <strain evidence="6 7">DSM 23447</strain>
    </source>
</reference>
<dbReference type="EMBL" id="JACIEW010000022">
    <property type="protein sequence ID" value="MBB4054064.1"/>
    <property type="molecule type" value="Genomic_DNA"/>
</dbReference>
<feature type="domain" description="Cytochrome c" evidence="5">
    <location>
        <begin position="183"/>
        <end position="292"/>
    </location>
</feature>
<dbReference type="InterPro" id="IPR009056">
    <property type="entry name" value="Cyt_c-like_dom"/>
</dbReference>
<dbReference type="PANTHER" id="PTHR35008">
    <property type="entry name" value="BLL4482 PROTEIN-RELATED"/>
    <property type="match status" value="1"/>
</dbReference>
<sequence length="294" mass="31320">MNRLVLLPLLAIVAAATGTIVLENWPLPAAVQVTELQGDAKRGAYLARLSGCVTCHTAPAAPPMSGGAAIASNFGSFRAPNITPDPVAGIGAWTFEQFVRAVRQGVSPRGETYYPAFPFEFYATLTDQDMADLWAAVQATPSVDRPSEGHDLRFPFNVRAAVKVWRSLFERTADYEVDASRTSEWNRGKYLVEGPAHCAACHTPRNLLGGLSSKELAGDPNMQGGGASPAITARALTAGGYTRESLVQALRTGVTPNGDVFGGSMAEVVHGSTKFLLDQHLVDMATYLLDLGKK</sequence>
<keyword evidence="1 4" id="KW-0349">Heme</keyword>
<evidence type="ECO:0000256" key="4">
    <source>
        <dbReference type="PROSITE-ProRule" id="PRU00433"/>
    </source>
</evidence>
<dbReference type="PANTHER" id="PTHR35008:SF8">
    <property type="entry name" value="ALCOHOL DEHYDROGENASE CYTOCHROME C SUBUNIT"/>
    <property type="match status" value="1"/>
</dbReference>
<dbReference type="InterPro" id="IPR051459">
    <property type="entry name" value="Cytochrome_c-type_DH"/>
</dbReference>
<protein>
    <submittedName>
        <fullName evidence="6">Mono/diheme cytochrome c family protein</fullName>
    </submittedName>
</protein>